<organism evidence="1 2">
    <name type="scientific">Hymenoscyphus albidus</name>
    <dbReference type="NCBI Taxonomy" id="595503"/>
    <lineage>
        <taxon>Eukaryota</taxon>
        <taxon>Fungi</taxon>
        <taxon>Dikarya</taxon>
        <taxon>Ascomycota</taxon>
        <taxon>Pezizomycotina</taxon>
        <taxon>Leotiomycetes</taxon>
        <taxon>Helotiales</taxon>
        <taxon>Helotiaceae</taxon>
        <taxon>Hymenoscyphus</taxon>
    </lineage>
</organism>
<comment type="caution">
    <text evidence="1">The sequence shown here is derived from an EMBL/GenBank/DDBJ whole genome shotgun (WGS) entry which is preliminary data.</text>
</comment>
<evidence type="ECO:0000313" key="2">
    <source>
        <dbReference type="Proteomes" id="UP000701801"/>
    </source>
</evidence>
<evidence type="ECO:0000313" key="1">
    <source>
        <dbReference type="EMBL" id="CAG8979115.1"/>
    </source>
</evidence>
<accession>A0A9N9LPS5</accession>
<protein>
    <submittedName>
        <fullName evidence="1">Uncharacterized protein</fullName>
    </submittedName>
</protein>
<reference evidence="1" key="1">
    <citation type="submission" date="2021-07" db="EMBL/GenBank/DDBJ databases">
        <authorList>
            <person name="Durling M."/>
        </authorList>
    </citation>
    <scope>NUCLEOTIDE SEQUENCE</scope>
</reference>
<dbReference type="Proteomes" id="UP000701801">
    <property type="component" value="Unassembled WGS sequence"/>
</dbReference>
<name>A0A9N9LPS5_9HELO</name>
<dbReference type="AlphaFoldDB" id="A0A9N9LPS5"/>
<sequence length="92" mass="9668">MTIRRDKVEAGGGIHRIGGECERKKENKLGTPQSIVDTRVDSKGGISISVNNTSDLVALSAGGQVIGTLRLRADLPGAWGTTLSSFCESRAV</sequence>
<proteinExistence type="predicted"/>
<gene>
    <name evidence="1" type="ORF">HYALB_00000248</name>
</gene>
<keyword evidence="2" id="KW-1185">Reference proteome</keyword>
<dbReference type="EMBL" id="CAJVRM010000296">
    <property type="protein sequence ID" value="CAG8979115.1"/>
    <property type="molecule type" value="Genomic_DNA"/>
</dbReference>